<sequence length="423" mass="45497">MSTLQDTVLSINGRDYRFPAEPVVVICLDGSEPAYIEEAAKAGHAPHLAKLLRTGTSRIAQCVIPSFTNPNNLSIVTGRPPKVHGIAGNYFYDRASGEEVMMNDARFLRAPTIFATFHDAGAKVAVVTAKDKLRTLLGKGLDFTSGRAIAFSAEKANEATRAQNGLGDVLAYVGKPLPDVYSADLSEFVFAAGVKLLDTFRPDLMYLSTTDYVQHKAAPGSPKANEFYAMFDRYVGALDAAGCVLAITADHGMNGKHRADGAPDVLYLQDLFDEWTGKGRSRVILPITDPYVAHHGALGSFATVYLPEGLAAAEAAALLERLRQTEGIQLALTSAEACERFELPPDRIGDVVVVGTRAKVFGTSAARHDLSGLTEPLRSHGGLTEENVPLIVNRKTDWPADRALRNFDIFDVALNHVSQSAAA</sequence>
<comment type="caution">
    <text evidence="1">The sequence shown here is derived from an EMBL/GenBank/DDBJ whole genome shotgun (WGS) entry which is preliminary data.</text>
</comment>
<accession>A0A7W8P4K9</accession>
<dbReference type="RefSeq" id="WP_184227734.1">
    <property type="nucleotide sequence ID" value="NZ_JACHDE010000013.1"/>
</dbReference>
<evidence type="ECO:0000313" key="2">
    <source>
        <dbReference type="Proteomes" id="UP000592820"/>
    </source>
</evidence>
<dbReference type="PANTHER" id="PTHR10151">
    <property type="entry name" value="ECTONUCLEOTIDE PYROPHOSPHATASE/PHOSPHODIESTERASE"/>
    <property type="match status" value="1"/>
</dbReference>
<proteinExistence type="predicted"/>
<organism evidence="1 2">
    <name type="scientific">Paraburkholderia youngii</name>
    <dbReference type="NCBI Taxonomy" id="2782701"/>
    <lineage>
        <taxon>Bacteria</taxon>
        <taxon>Pseudomonadati</taxon>
        <taxon>Pseudomonadota</taxon>
        <taxon>Betaproteobacteria</taxon>
        <taxon>Burkholderiales</taxon>
        <taxon>Burkholderiaceae</taxon>
        <taxon>Paraburkholderia</taxon>
    </lineage>
</organism>
<gene>
    <name evidence="1" type="ORF">HDG41_005514</name>
</gene>
<dbReference type="EMBL" id="JACHDE010000013">
    <property type="protein sequence ID" value="MBB5403426.1"/>
    <property type="molecule type" value="Genomic_DNA"/>
</dbReference>
<keyword evidence="1" id="KW-0378">Hydrolase</keyword>
<dbReference type="Gene3D" id="3.40.720.10">
    <property type="entry name" value="Alkaline Phosphatase, subunit A"/>
    <property type="match status" value="1"/>
</dbReference>
<reference evidence="1 2" key="1">
    <citation type="submission" date="2020-08" db="EMBL/GenBank/DDBJ databases">
        <title>Genomic Encyclopedia of Type Strains, Phase IV (KMG-V): Genome sequencing to study the core and pangenomes of soil and plant-associated prokaryotes.</title>
        <authorList>
            <person name="Whitman W."/>
        </authorList>
    </citation>
    <scope>NUCLEOTIDE SEQUENCE [LARGE SCALE GENOMIC DNA]</scope>
    <source>
        <strain evidence="1 2">JPY162</strain>
    </source>
</reference>
<dbReference type="NCBIfam" id="TIGR02335">
    <property type="entry name" value="hydr_PhnA"/>
    <property type="match status" value="1"/>
</dbReference>
<dbReference type="PANTHER" id="PTHR10151:SF120">
    <property type="entry name" value="BIS(5'-ADENOSYL)-TRIPHOSPHATASE"/>
    <property type="match status" value="1"/>
</dbReference>
<dbReference type="AlphaFoldDB" id="A0A7W8P4K9"/>
<dbReference type="InterPro" id="IPR017850">
    <property type="entry name" value="Alkaline_phosphatase_core_sf"/>
</dbReference>
<dbReference type="EC" id="3.11.1.2" evidence="1"/>
<dbReference type="Gene3D" id="3.30.1360.110">
    <property type="entry name" value="Domain 2, Phosphonoacetate Hydrolase"/>
    <property type="match status" value="1"/>
</dbReference>
<name>A0A7W8P4K9_9BURK</name>
<dbReference type="Pfam" id="PF01663">
    <property type="entry name" value="Phosphodiest"/>
    <property type="match status" value="1"/>
</dbReference>
<dbReference type="InterPro" id="IPR002591">
    <property type="entry name" value="Phosphodiest/P_Trfase"/>
</dbReference>
<dbReference type="InterPro" id="IPR012710">
    <property type="entry name" value="Phosphonoacetate_hydro"/>
</dbReference>
<dbReference type="InterPro" id="IPR023116">
    <property type="entry name" value="Phosphonoacetate_hydro_insert"/>
</dbReference>
<protein>
    <submittedName>
        <fullName evidence="1">Phosphonoacetate hydrolase</fullName>
        <ecNumber evidence="1">3.11.1.2</ecNumber>
    </submittedName>
</protein>
<evidence type="ECO:0000313" key="1">
    <source>
        <dbReference type="EMBL" id="MBB5403426.1"/>
    </source>
</evidence>
<dbReference type="GO" id="GO:0047400">
    <property type="term" value="F:phosphonoacetate hydrolase activity"/>
    <property type="evidence" value="ECO:0007669"/>
    <property type="project" value="UniProtKB-EC"/>
</dbReference>
<dbReference type="Proteomes" id="UP000592820">
    <property type="component" value="Unassembled WGS sequence"/>
</dbReference>
<dbReference type="CDD" id="cd16018">
    <property type="entry name" value="Enpp"/>
    <property type="match status" value="1"/>
</dbReference>
<dbReference type="SUPFAM" id="SSF53649">
    <property type="entry name" value="Alkaline phosphatase-like"/>
    <property type="match status" value="1"/>
</dbReference>